<dbReference type="InterPro" id="IPR011051">
    <property type="entry name" value="RmlC_Cupin_sf"/>
</dbReference>
<accession>A0ABW3TQA7</accession>
<evidence type="ECO:0000313" key="1">
    <source>
        <dbReference type="EMBL" id="MFD1202820.1"/>
    </source>
</evidence>
<keyword evidence="2" id="KW-1185">Reference proteome</keyword>
<evidence type="ECO:0008006" key="3">
    <source>
        <dbReference type="Google" id="ProtNLM"/>
    </source>
</evidence>
<dbReference type="SUPFAM" id="SSF51182">
    <property type="entry name" value="RmlC-like cupins"/>
    <property type="match status" value="1"/>
</dbReference>
<dbReference type="Proteomes" id="UP001597181">
    <property type="component" value="Unassembled WGS sequence"/>
</dbReference>
<reference evidence="2" key="1">
    <citation type="journal article" date="2019" name="Int. J. Syst. Evol. Microbiol.">
        <title>The Global Catalogue of Microorganisms (GCM) 10K type strain sequencing project: providing services to taxonomists for standard genome sequencing and annotation.</title>
        <authorList>
            <consortium name="The Broad Institute Genomics Platform"/>
            <consortium name="The Broad Institute Genome Sequencing Center for Infectious Disease"/>
            <person name="Wu L."/>
            <person name="Ma J."/>
        </authorList>
    </citation>
    <scope>NUCLEOTIDE SEQUENCE [LARGE SCALE GENOMIC DNA]</scope>
    <source>
        <strain evidence="2">CCUG 50213</strain>
    </source>
</reference>
<dbReference type="RefSeq" id="WP_343962569.1">
    <property type="nucleotide sequence ID" value="NZ_BAAAKZ010000017.1"/>
</dbReference>
<sequence>MAKGDIFPLPDGSELVLGDVGQEIILENTHTRVWHISLEPGESQPWHLHHNPYLVVALEAADNRITYTDGTSRDVHEFVGRTIEMNPSPVHMLTNVGTTRYVSRLIEFKDRGENLPGGWQA</sequence>
<evidence type="ECO:0000313" key="2">
    <source>
        <dbReference type="Proteomes" id="UP001597181"/>
    </source>
</evidence>
<comment type="caution">
    <text evidence="1">The sequence shown here is derived from an EMBL/GenBank/DDBJ whole genome shotgun (WGS) entry which is preliminary data.</text>
</comment>
<protein>
    <recommendedName>
        <fullName evidence="3">Cupin domain</fullName>
    </recommendedName>
</protein>
<name>A0ABW3TQA7_9MICO</name>
<dbReference type="InterPro" id="IPR014710">
    <property type="entry name" value="RmlC-like_jellyroll"/>
</dbReference>
<gene>
    <name evidence="1" type="ORF">ACFQ3U_13040</name>
</gene>
<organism evidence="1 2">
    <name type="scientific">Leucobacter albus</name>
    <dbReference type="NCBI Taxonomy" id="272210"/>
    <lineage>
        <taxon>Bacteria</taxon>
        <taxon>Bacillati</taxon>
        <taxon>Actinomycetota</taxon>
        <taxon>Actinomycetes</taxon>
        <taxon>Micrococcales</taxon>
        <taxon>Microbacteriaceae</taxon>
        <taxon>Leucobacter</taxon>
    </lineage>
</organism>
<dbReference type="EMBL" id="JBHTLY010000006">
    <property type="protein sequence ID" value="MFD1202820.1"/>
    <property type="molecule type" value="Genomic_DNA"/>
</dbReference>
<dbReference type="Gene3D" id="2.60.120.10">
    <property type="entry name" value="Jelly Rolls"/>
    <property type="match status" value="1"/>
</dbReference>
<proteinExistence type="predicted"/>